<name>A0ABQ5W961_9HYPH</name>
<dbReference type="InterPro" id="IPR036390">
    <property type="entry name" value="WH_DNA-bd_sf"/>
</dbReference>
<dbReference type="Pfam" id="PF00126">
    <property type="entry name" value="HTH_1"/>
    <property type="match status" value="1"/>
</dbReference>
<evidence type="ECO:0000256" key="4">
    <source>
        <dbReference type="ARBA" id="ARBA00023163"/>
    </source>
</evidence>
<dbReference type="SUPFAM" id="SSF53850">
    <property type="entry name" value="Periplasmic binding protein-like II"/>
    <property type="match status" value="1"/>
</dbReference>
<gene>
    <name evidence="6" type="ORF">GCM10010862_36510</name>
</gene>
<dbReference type="RefSeq" id="WP_284341804.1">
    <property type="nucleotide sequence ID" value="NZ_BSNS01000020.1"/>
</dbReference>
<evidence type="ECO:0000313" key="6">
    <source>
        <dbReference type="EMBL" id="GLQ56392.1"/>
    </source>
</evidence>
<dbReference type="SUPFAM" id="SSF46785">
    <property type="entry name" value="Winged helix' DNA-binding domain"/>
    <property type="match status" value="1"/>
</dbReference>
<comment type="similarity">
    <text evidence="1">Belongs to the LysR transcriptional regulatory family.</text>
</comment>
<proteinExistence type="inferred from homology"/>
<evidence type="ECO:0000259" key="5">
    <source>
        <dbReference type="PROSITE" id="PS50931"/>
    </source>
</evidence>
<dbReference type="Gene3D" id="3.40.190.290">
    <property type="match status" value="1"/>
</dbReference>
<dbReference type="InterPro" id="IPR000847">
    <property type="entry name" value="LysR_HTH_N"/>
</dbReference>
<comment type="caution">
    <text evidence="6">The sequence shown here is derived from an EMBL/GenBank/DDBJ whole genome shotgun (WGS) entry which is preliminary data.</text>
</comment>
<accession>A0ABQ5W961</accession>
<dbReference type="PRINTS" id="PR00039">
    <property type="entry name" value="HTHLYSR"/>
</dbReference>
<dbReference type="PANTHER" id="PTHR30419">
    <property type="entry name" value="HTH-TYPE TRANSCRIPTIONAL REGULATOR YBHD"/>
    <property type="match status" value="1"/>
</dbReference>
<sequence>MLDRMNLLFRFQAIAEAGSVRKASEVLNITQPALSRSLGQLEQAYGQPLLERHARGVRPTGFGLRLLSIISRLSRDWELAEHELASGNPGAEGRLRINAGPLWSAVVLPSVMGQLHRIHPNLTIELNQGAMESVASELLLEGRIDVTFGGLYVHERDNDQLATRAFTTVRDRIIARADHPIQSCAPDDYMAVLDYPWIVYTADPIYEAETLHAIVERTGSAPPVRVRSMSLLAVMRLLQDGDYLCILPDVSVLGLPGRLIRPIPLEMGRRTSPSGARYRRAIAQYEPLQRLLDLCADYFANVENPA</sequence>
<keyword evidence="2" id="KW-0805">Transcription regulation</keyword>
<evidence type="ECO:0000256" key="1">
    <source>
        <dbReference type="ARBA" id="ARBA00009437"/>
    </source>
</evidence>
<protein>
    <submittedName>
        <fullName evidence="6">LysR family transcriptional regulator</fullName>
    </submittedName>
</protein>
<organism evidence="6 7">
    <name type="scientific">Devosia nitrariae</name>
    <dbReference type="NCBI Taxonomy" id="2071872"/>
    <lineage>
        <taxon>Bacteria</taxon>
        <taxon>Pseudomonadati</taxon>
        <taxon>Pseudomonadota</taxon>
        <taxon>Alphaproteobacteria</taxon>
        <taxon>Hyphomicrobiales</taxon>
        <taxon>Devosiaceae</taxon>
        <taxon>Devosia</taxon>
    </lineage>
</organism>
<dbReference type="Gene3D" id="1.10.10.10">
    <property type="entry name" value="Winged helix-like DNA-binding domain superfamily/Winged helix DNA-binding domain"/>
    <property type="match status" value="1"/>
</dbReference>
<evidence type="ECO:0000256" key="2">
    <source>
        <dbReference type="ARBA" id="ARBA00023015"/>
    </source>
</evidence>
<evidence type="ECO:0000256" key="3">
    <source>
        <dbReference type="ARBA" id="ARBA00023125"/>
    </source>
</evidence>
<dbReference type="PROSITE" id="PS50931">
    <property type="entry name" value="HTH_LYSR"/>
    <property type="match status" value="1"/>
</dbReference>
<keyword evidence="3" id="KW-0238">DNA-binding</keyword>
<dbReference type="EMBL" id="BSNS01000020">
    <property type="protein sequence ID" value="GLQ56392.1"/>
    <property type="molecule type" value="Genomic_DNA"/>
</dbReference>
<dbReference type="PANTHER" id="PTHR30419:SF8">
    <property type="entry name" value="NITROGEN ASSIMILATION TRANSCRIPTIONAL ACTIVATOR-RELATED"/>
    <property type="match status" value="1"/>
</dbReference>
<feature type="domain" description="HTH lysR-type" evidence="5">
    <location>
        <begin position="5"/>
        <end position="60"/>
    </location>
</feature>
<reference evidence="7" key="1">
    <citation type="journal article" date="2019" name="Int. J. Syst. Evol. Microbiol.">
        <title>The Global Catalogue of Microorganisms (GCM) 10K type strain sequencing project: providing services to taxonomists for standard genome sequencing and annotation.</title>
        <authorList>
            <consortium name="The Broad Institute Genomics Platform"/>
            <consortium name="The Broad Institute Genome Sequencing Center for Infectious Disease"/>
            <person name="Wu L."/>
            <person name="Ma J."/>
        </authorList>
    </citation>
    <scope>NUCLEOTIDE SEQUENCE [LARGE SCALE GENOMIC DNA]</scope>
    <source>
        <strain evidence="7">NBRC 112416</strain>
    </source>
</reference>
<dbReference type="Proteomes" id="UP001156691">
    <property type="component" value="Unassembled WGS sequence"/>
</dbReference>
<keyword evidence="7" id="KW-1185">Reference proteome</keyword>
<dbReference type="InterPro" id="IPR005119">
    <property type="entry name" value="LysR_subst-bd"/>
</dbReference>
<evidence type="ECO:0000313" key="7">
    <source>
        <dbReference type="Proteomes" id="UP001156691"/>
    </source>
</evidence>
<keyword evidence="4" id="KW-0804">Transcription</keyword>
<dbReference type="Pfam" id="PF03466">
    <property type="entry name" value="LysR_substrate"/>
    <property type="match status" value="1"/>
</dbReference>
<dbReference type="InterPro" id="IPR036388">
    <property type="entry name" value="WH-like_DNA-bd_sf"/>
</dbReference>
<dbReference type="InterPro" id="IPR050950">
    <property type="entry name" value="HTH-type_LysR_regulators"/>
</dbReference>